<name>A0AAU7VGI4_9CAUD</name>
<evidence type="ECO:0000256" key="1">
    <source>
        <dbReference type="SAM" id="Coils"/>
    </source>
</evidence>
<feature type="domain" description="Phage head morphogenesis" evidence="2">
    <location>
        <begin position="151"/>
        <end position="275"/>
    </location>
</feature>
<dbReference type="PIRSF" id="PIRSF034565">
    <property type="entry name" value="UCP034565"/>
    <property type="match status" value="1"/>
</dbReference>
<sequence length="370" mass="41114">MASINERFMDFQVAQQVRWIRVQNRDVREALAILRRVENNLKQILQNSGLGEVRFTEARLNALRDQVSNLIRALEAELTPVLVGNVRDALQQAAEVEQAAFVRILPAGLDVTTPNLGVLQTAATSSSFNGATITEWASSFHRSLTETTWRTIVDGITSGTTTDDLVRELLGTRSARFKDGALQARRRGLEALVRTSVNHATNQGRQMVWEANTNLIKGVRWVSTLDTRTTPICRDRDGKVGPVVDDPDWSPPPGSARLDPPFARPPAHVNCRSTTVAITKSWKELGFDMEDLPPATRASMDGQVPASTTYFEWLNRQSAATQSEVLGPARMKLWKEGGITPDRFQNDAGHFYTLAELKRRQPQAFKDAGI</sequence>
<dbReference type="InterPro" id="IPR006528">
    <property type="entry name" value="Phage_head_morphogenesis_dom"/>
</dbReference>
<evidence type="ECO:0000313" key="3">
    <source>
        <dbReference type="EMBL" id="XBW75413.1"/>
    </source>
</evidence>
<proteinExistence type="predicted"/>
<accession>A0AAU7VGI4</accession>
<dbReference type="NCBIfam" id="TIGR01641">
    <property type="entry name" value="phageSPP1_gp7"/>
    <property type="match status" value="1"/>
</dbReference>
<dbReference type="EMBL" id="PP882867">
    <property type="protein sequence ID" value="XBW75413.1"/>
    <property type="molecule type" value="Genomic_DNA"/>
</dbReference>
<dbReference type="Pfam" id="PF04233">
    <property type="entry name" value="Phage_Mu_F"/>
    <property type="match status" value="1"/>
</dbReference>
<dbReference type="InterPro" id="IPR017029">
    <property type="entry name" value="Phage_head_put"/>
</dbReference>
<gene>
    <name evidence="3" type="ORF">vBDshSR26L_98</name>
</gene>
<organism evidence="3">
    <name type="scientific">Dinoroseobacter phage vB_DshS_R26L</name>
    <dbReference type="NCBI Taxonomy" id="3161158"/>
    <lineage>
        <taxon>Viruses</taxon>
        <taxon>Duplodnaviria</taxon>
        <taxon>Heunggongvirae</taxon>
        <taxon>Uroviricota</taxon>
        <taxon>Caudoviricetes</taxon>
        <taxon>Nanhaivirus</taxon>
    </lineage>
</organism>
<protein>
    <submittedName>
        <fullName evidence="3">Head morphogenesis protein</fullName>
    </submittedName>
</protein>
<evidence type="ECO:0000259" key="2">
    <source>
        <dbReference type="Pfam" id="PF04233"/>
    </source>
</evidence>
<feature type="coiled-coil region" evidence="1">
    <location>
        <begin position="27"/>
        <end position="77"/>
    </location>
</feature>
<reference evidence="3" key="1">
    <citation type="submission" date="2024-06" db="EMBL/GenBank/DDBJ databases">
        <authorList>
            <person name="Lu L."/>
            <person name="Wei N."/>
            <person name="Zhang R."/>
        </authorList>
    </citation>
    <scope>NUCLEOTIDE SEQUENCE</scope>
</reference>
<keyword evidence="1" id="KW-0175">Coiled coil</keyword>